<dbReference type="Gene3D" id="3.40.1620.10">
    <property type="entry name" value="YefM-like domain"/>
    <property type="match status" value="1"/>
</dbReference>
<evidence type="ECO:0000313" key="4">
    <source>
        <dbReference type="Proteomes" id="UP000035425"/>
    </source>
</evidence>
<gene>
    <name evidence="3" type="ORF">FrCorBMG51_06625</name>
</gene>
<dbReference type="InterPro" id="IPR051416">
    <property type="entry name" value="phD-YefM_TA_antitoxins"/>
</dbReference>
<dbReference type="NCBIfam" id="TIGR01552">
    <property type="entry name" value="phd_fam"/>
    <property type="match status" value="1"/>
</dbReference>
<accession>A0ABR5F643</accession>
<feature type="region of interest" description="Disordered" evidence="2">
    <location>
        <begin position="58"/>
        <end position="85"/>
    </location>
</feature>
<reference evidence="3 4" key="1">
    <citation type="submission" date="2014-12" db="EMBL/GenBank/DDBJ databases">
        <title>Frankia sp. BMG5.1 draft genome.</title>
        <authorList>
            <person name="Gtari M."/>
            <person name="Ghodhbane-Gtari F."/>
            <person name="Nouioui I."/>
            <person name="Ktari A."/>
            <person name="Hezbri K."/>
            <person name="Mimouni W."/>
            <person name="Sbissi I."/>
            <person name="Ayari A."/>
            <person name="Yamanaka T."/>
            <person name="Normand P."/>
            <person name="Tisa L.S."/>
            <person name="Boudabous A."/>
        </authorList>
    </citation>
    <scope>NUCLEOTIDE SEQUENCE [LARGE SCALE GENOMIC DNA]</scope>
    <source>
        <strain evidence="3 4">BMG5.1</strain>
    </source>
</reference>
<evidence type="ECO:0000256" key="2">
    <source>
        <dbReference type="SAM" id="MobiDB-lite"/>
    </source>
</evidence>
<comment type="caution">
    <text evidence="3">The sequence shown here is derived from an EMBL/GenBank/DDBJ whole genome shotgun (WGS) entry which is preliminary data.</text>
</comment>
<evidence type="ECO:0000256" key="1">
    <source>
        <dbReference type="ARBA" id="ARBA00009981"/>
    </source>
</evidence>
<dbReference type="PANTHER" id="PTHR35377:SF5">
    <property type="entry name" value="ANTITOXIN VAPB46"/>
    <property type="match status" value="1"/>
</dbReference>
<dbReference type="EMBL" id="JWIO01000007">
    <property type="protein sequence ID" value="KLL12127.1"/>
    <property type="molecule type" value="Genomic_DNA"/>
</dbReference>
<sequence length="85" mass="9335">MRELSQRTARVLALVRAGETVEVTDRGRTVARIVPASDDRYEQLVAAGAIRPARRPFDLAHLPEPGPNLTGRSSDEWLADLRGEG</sequence>
<dbReference type="PANTHER" id="PTHR35377">
    <property type="entry name" value="ANTITOXIN VAPB49-RELATED-RELATED"/>
    <property type="match status" value="1"/>
</dbReference>
<keyword evidence="4" id="KW-1185">Reference proteome</keyword>
<comment type="similarity">
    <text evidence="1">Belongs to the phD/YefM antitoxin family.</text>
</comment>
<protein>
    <submittedName>
        <fullName evidence="3">Prevent-host-death protein</fullName>
    </submittedName>
</protein>
<feature type="compositionally biased region" description="Basic and acidic residues" evidence="2">
    <location>
        <begin position="73"/>
        <end position="85"/>
    </location>
</feature>
<dbReference type="InterPro" id="IPR036165">
    <property type="entry name" value="YefM-like_sf"/>
</dbReference>
<evidence type="ECO:0000313" key="3">
    <source>
        <dbReference type="EMBL" id="KLL12127.1"/>
    </source>
</evidence>
<proteinExistence type="inferred from homology"/>
<dbReference type="SUPFAM" id="SSF143120">
    <property type="entry name" value="YefM-like"/>
    <property type="match status" value="1"/>
</dbReference>
<name>A0ABR5F643_9ACTN</name>
<dbReference type="Proteomes" id="UP000035425">
    <property type="component" value="Unassembled WGS sequence"/>
</dbReference>
<organism evidence="3 4">
    <name type="scientific">Protofrankia coriariae</name>
    <dbReference type="NCBI Taxonomy" id="1562887"/>
    <lineage>
        <taxon>Bacteria</taxon>
        <taxon>Bacillati</taxon>
        <taxon>Actinomycetota</taxon>
        <taxon>Actinomycetes</taxon>
        <taxon>Frankiales</taxon>
        <taxon>Frankiaceae</taxon>
        <taxon>Protofrankia</taxon>
    </lineage>
</organism>